<evidence type="ECO:0000256" key="1">
    <source>
        <dbReference type="ARBA" id="ARBA00007017"/>
    </source>
</evidence>
<protein>
    <recommendedName>
        <fullName evidence="2">Sister chromatid cohesion protein DCC1</fullName>
    </recommendedName>
</protein>
<dbReference type="GO" id="GO:0031390">
    <property type="term" value="C:Ctf18 RFC-like complex"/>
    <property type="evidence" value="ECO:0007669"/>
    <property type="project" value="InterPro"/>
</dbReference>
<name>A0AAN7SSL1_9COLE</name>
<comment type="similarity">
    <text evidence="1">Belongs to the DCC1 family.</text>
</comment>
<comment type="caution">
    <text evidence="4">The sequence shown here is derived from an EMBL/GenBank/DDBJ whole genome shotgun (WGS) entry which is preliminary data.</text>
</comment>
<dbReference type="GO" id="GO:0000775">
    <property type="term" value="C:chromosome, centromeric region"/>
    <property type="evidence" value="ECO:0007669"/>
    <property type="project" value="TreeGrafter"/>
</dbReference>
<dbReference type="AlphaFoldDB" id="A0AAN7SSL1"/>
<dbReference type="PANTHER" id="PTHR13395">
    <property type="entry name" value="SISTER CHROMATID COHESION PROTEIN DCC1-RELATED"/>
    <property type="match status" value="1"/>
</dbReference>
<keyword evidence="3" id="KW-0235">DNA replication</keyword>
<keyword evidence="5" id="KW-1185">Reference proteome</keyword>
<reference evidence="5" key="1">
    <citation type="submission" date="2023-01" db="EMBL/GenBank/DDBJ databases">
        <title>Key to firefly adult light organ development and bioluminescence: homeobox transcription factors regulate luciferase expression and transportation to peroxisome.</title>
        <authorList>
            <person name="Fu X."/>
        </authorList>
    </citation>
    <scope>NUCLEOTIDE SEQUENCE [LARGE SCALE GENOMIC DNA]</scope>
</reference>
<dbReference type="GO" id="GO:0000785">
    <property type="term" value="C:chromatin"/>
    <property type="evidence" value="ECO:0007669"/>
    <property type="project" value="TreeGrafter"/>
</dbReference>
<dbReference type="GO" id="GO:0034088">
    <property type="term" value="P:maintenance of mitotic sister chromatid cohesion"/>
    <property type="evidence" value="ECO:0007669"/>
    <property type="project" value="TreeGrafter"/>
</dbReference>
<sequence>MDKTDPIDSPNISSKLTELEEIEKILLLAKLDPISLAPVTQVVSFAPQELYNNNYKLLQLDENLLKQFAENGIVFIKGSDSENAVICTETATYDVLEIETSNSLLLMKELKFNDDLKDNTSKSTSNTTIHSIFYDYLELIHSKPHLQKLQSLLDKSVYKGPEHENEIDTSDLYTYNDILNSVQASKKELDDTLNGMQIVTMSNKIRKLDFEYHFRTLSYMLKLIEENSWALDEIDFEETIQSLDDFIPTEVLICLLELYTEKSKVIDGLQLYRYKQYDVCKFFARVLLHNAGKFNFQEFLQAWQESVPEGMTTALEMLEGIAIIDKTSIPNVIYAFEEEKLPENINERFEVLFHAKEKWTVPEITPYIQKMSTEKTDVNAILAKCARASTSKGVKYYSSKHSK</sequence>
<evidence type="ECO:0000313" key="5">
    <source>
        <dbReference type="Proteomes" id="UP001353858"/>
    </source>
</evidence>
<evidence type="ECO:0000256" key="2">
    <source>
        <dbReference type="ARBA" id="ARBA00017682"/>
    </source>
</evidence>
<evidence type="ECO:0000313" key="4">
    <source>
        <dbReference type="EMBL" id="KAK4884925.1"/>
    </source>
</evidence>
<dbReference type="InterPro" id="IPR019128">
    <property type="entry name" value="Dcc1"/>
</dbReference>
<proteinExistence type="inferred from homology"/>
<accession>A0AAN7SSL1</accession>
<dbReference type="PANTHER" id="PTHR13395:SF6">
    <property type="entry name" value="SISTER CHROMATID COHESION PROTEIN DCC1"/>
    <property type="match status" value="1"/>
</dbReference>
<evidence type="ECO:0000256" key="3">
    <source>
        <dbReference type="ARBA" id="ARBA00022705"/>
    </source>
</evidence>
<dbReference type="EMBL" id="JARPUR010000001">
    <property type="protein sequence ID" value="KAK4884925.1"/>
    <property type="molecule type" value="Genomic_DNA"/>
</dbReference>
<organism evidence="4 5">
    <name type="scientific">Aquatica leii</name>
    <dbReference type="NCBI Taxonomy" id="1421715"/>
    <lineage>
        <taxon>Eukaryota</taxon>
        <taxon>Metazoa</taxon>
        <taxon>Ecdysozoa</taxon>
        <taxon>Arthropoda</taxon>
        <taxon>Hexapoda</taxon>
        <taxon>Insecta</taxon>
        <taxon>Pterygota</taxon>
        <taxon>Neoptera</taxon>
        <taxon>Endopterygota</taxon>
        <taxon>Coleoptera</taxon>
        <taxon>Polyphaga</taxon>
        <taxon>Elateriformia</taxon>
        <taxon>Elateroidea</taxon>
        <taxon>Lampyridae</taxon>
        <taxon>Luciolinae</taxon>
        <taxon>Aquatica</taxon>
    </lineage>
</organism>
<gene>
    <name evidence="4" type="ORF">RN001_001196</name>
</gene>
<dbReference type="Pfam" id="PF09724">
    <property type="entry name" value="Dcc1"/>
    <property type="match status" value="1"/>
</dbReference>
<dbReference type="Proteomes" id="UP001353858">
    <property type="component" value="Unassembled WGS sequence"/>
</dbReference>
<dbReference type="GO" id="GO:0006260">
    <property type="term" value="P:DNA replication"/>
    <property type="evidence" value="ECO:0007669"/>
    <property type="project" value="UniProtKB-KW"/>
</dbReference>